<proteinExistence type="predicted"/>
<keyword evidence="3" id="KW-1185">Reference proteome</keyword>
<dbReference type="Proteomes" id="UP001139157">
    <property type="component" value="Unassembled WGS sequence"/>
</dbReference>
<evidence type="ECO:0000313" key="3">
    <source>
        <dbReference type="Proteomes" id="UP001139157"/>
    </source>
</evidence>
<feature type="compositionally biased region" description="Basic and acidic residues" evidence="1">
    <location>
        <begin position="482"/>
        <end position="491"/>
    </location>
</feature>
<feature type="region of interest" description="Disordered" evidence="1">
    <location>
        <begin position="470"/>
        <end position="503"/>
    </location>
</feature>
<accession>A0A9X2E7G2</accession>
<organism evidence="2 3">
    <name type="scientific">Nocardia pulmonis</name>
    <dbReference type="NCBI Taxonomy" id="2951408"/>
    <lineage>
        <taxon>Bacteria</taxon>
        <taxon>Bacillati</taxon>
        <taxon>Actinomycetota</taxon>
        <taxon>Actinomycetes</taxon>
        <taxon>Mycobacteriales</taxon>
        <taxon>Nocardiaceae</taxon>
        <taxon>Nocardia</taxon>
    </lineage>
</organism>
<name>A0A9X2E7G2_9NOCA</name>
<evidence type="ECO:0000313" key="2">
    <source>
        <dbReference type="EMBL" id="MCM6774995.1"/>
    </source>
</evidence>
<comment type="caution">
    <text evidence="2">The sequence shown here is derived from an EMBL/GenBank/DDBJ whole genome shotgun (WGS) entry which is preliminary data.</text>
</comment>
<evidence type="ECO:0000256" key="1">
    <source>
        <dbReference type="SAM" id="MobiDB-lite"/>
    </source>
</evidence>
<dbReference type="RefSeq" id="WP_251912914.1">
    <property type="nucleotide sequence ID" value="NZ_JAMRXG010000006.1"/>
</dbReference>
<protein>
    <recommendedName>
        <fullName evidence="4">Phage portal protein</fullName>
    </recommendedName>
</protein>
<sequence>MARIFARRKPAVTAAVQPVRDPVKTFRSTLGVESQSWQTRGWEMYEKCGELRYICKWIYGSLTQCRLVASEIDQETGRPTGETTNAQANRIVRDIAGGPTGMAQLLGRTGVFLTVPGEGFVAVIVRPQGREEQMEEWHLLDRSEITTRGTGEIVLTLDDGTKHLFRPEVDVLFRVWQPHPKRAQDADSPVRSALGALAEIVQTTATIHHAGKSRLIGNKILMLPTEMSLPKAMPAPTAAPVDPDAPTLPPAPAPQVQASAQDLQDLLFEVAQAATENPDSAAAYLPIVCTVAGDFTDKAKVIDLHSDVNAEQLKIREAAIRRLALSMDIPAEVLLGLSDMNHWNAWAMQEDTVKTHVVPLLEIIADAVTTALFRPVLEREGLDPDRFVVWYDITQLTQDPDKKDEAFNANERGALSHPSLLKHLGFTEEDGYDLDTVEGWQQFARDTVARKPELLPSLAPLLGVALPEIPEVPAPATPGPQREIEGPREQEPPEPANVEASAEPARAMASLLLVRALELAGKRRCTRADQARYPELPPWQVHTRMPPVTSPAETRRLIAGWDAGFTADMAAAVGADPERLRTLVIDRASQALMSTGHASIGARDALAVLR</sequence>
<dbReference type="EMBL" id="JAMRXG010000006">
    <property type="protein sequence ID" value="MCM6774995.1"/>
    <property type="molecule type" value="Genomic_DNA"/>
</dbReference>
<evidence type="ECO:0008006" key="4">
    <source>
        <dbReference type="Google" id="ProtNLM"/>
    </source>
</evidence>
<reference evidence="2" key="1">
    <citation type="submission" date="2022-06" db="EMBL/GenBank/DDBJ databases">
        <title>Novel species in genus nocardia.</title>
        <authorList>
            <person name="Li F."/>
        </authorList>
    </citation>
    <scope>NUCLEOTIDE SEQUENCE</scope>
    <source>
        <strain evidence="2">CDC141</strain>
    </source>
</reference>
<gene>
    <name evidence="2" type="ORF">NDR86_16080</name>
</gene>
<dbReference type="AlphaFoldDB" id="A0A9X2E7G2"/>